<evidence type="ECO:0000256" key="3">
    <source>
        <dbReference type="ARBA" id="ARBA00023125"/>
    </source>
</evidence>
<dbReference type="GO" id="GO:0003677">
    <property type="term" value="F:DNA binding"/>
    <property type="evidence" value="ECO:0007669"/>
    <property type="project" value="UniProtKB-UniRule"/>
</dbReference>
<protein>
    <submittedName>
        <fullName evidence="8">Tyrosine-type recombinase/integrase</fullName>
    </submittedName>
</protein>
<accession>A0A7C9NGG7</accession>
<dbReference type="InterPro" id="IPR010998">
    <property type="entry name" value="Integrase_recombinase_N"/>
</dbReference>
<dbReference type="Gene3D" id="1.10.443.10">
    <property type="entry name" value="Intergrase catalytic core"/>
    <property type="match status" value="1"/>
</dbReference>
<dbReference type="InterPro" id="IPR050808">
    <property type="entry name" value="Phage_Integrase"/>
</dbReference>
<dbReference type="Pfam" id="PF00589">
    <property type="entry name" value="Phage_integrase"/>
    <property type="match status" value="1"/>
</dbReference>
<name>A0A7C9NGG7_9ACTN</name>
<comment type="caution">
    <text evidence="8">The sequence shown here is derived from an EMBL/GenBank/DDBJ whole genome shotgun (WGS) entry which is preliminary data.</text>
</comment>
<gene>
    <name evidence="8" type="ORF">GT755_11965</name>
</gene>
<feature type="domain" description="Tyr recombinase" evidence="6">
    <location>
        <begin position="171"/>
        <end position="384"/>
    </location>
</feature>
<evidence type="ECO:0000256" key="2">
    <source>
        <dbReference type="ARBA" id="ARBA00022908"/>
    </source>
</evidence>
<dbReference type="RefSeq" id="WP_161479779.1">
    <property type="nucleotide sequence ID" value="NZ_WXEW01000003.1"/>
</dbReference>
<sequence length="395" mass="43830">MAKILIGKYEATIYPEGDGFTGAVSLGFAPDGKRRRLKRKGKTKTQVKDKLIKAVKDLESGVTASATYTMRDTVDDWLRKGLKGRSEGTITKLRILAETHVIPKLGKTKLQDLRADHVDEWLDGLSGDLATRTLRDVHSILKRAIRQAQARDKVVRNVAELVTTPTGKEGRPSKALTQDQAENVLKAARSSGISAYVVISLTTGVRTEEARALCWDHVVAWIPAQKKWQPVTEAGFNHKRFAIYVWRADRVGGDTKTRRSRRTLELPTMAAQSLKQHHTRQGAQRLAAGEEWQDHNLVFCTSVGTGLDAANVRRAFRKITQDAGIGTDWTPRELRHSFVSIMSDQGVPIETIADLVGHAGTSVTEEVYRHQLRPVITKGAQAMNIVFGRSRAESE</sequence>
<dbReference type="Proteomes" id="UP000479526">
    <property type="component" value="Unassembled WGS sequence"/>
</dbReference>
<evidence type="ECO:0000256" key="5">
    <source>
        <dbReference type="PROSITE-ProRule" id="PRU01248"/>
    </source>
</evidence>
<evidence type="ECO:0000259" key="7">
    <source>
        <dbReference type="PROSITE" id="PS51900"/>
    </source>
</evidence>
<dbReference type="InterPro" id="IPR011010">
    <property type="entry name" value="DNA_brk_join_enz"/>
</dbReference>
<proteinExistence type="inferred from homology"/>
<dbReference type="AlphaFoldDB" id="A0A7C9NGG7"/>
<keyword evidence="4" id="KW-0233">DNA recombination</keyword>
<evidence type="ECO:0000256" key="4">
    <source>
        <dbReference type="ARBA" id="ARBA00023172"/>
    </source>
</evidence>
<feature type="domain" description="Core-binding (CB)" evidence="7">
    <location>
        <begin position="68"/>
        <end position="149"/>
    </location>
</feature>
<dbReference type="InterPro" id="IPR013762">
    <property type="entry name" value="Integrase-like_cat_sf"/>
</dbReference>
<dbReference type="EMBL" id="WXEW01000003">
    <property type="protein sequence ID" value="NAS22398.1"/>
    <property type="molecule type" value="Genomic_DNA"/>
</dbReference>
<dbReference type="Gene3D" id="1.10.150.130">
    <property type="match status" value="1"/>
</dbReference>
<reference evidence="8 9" key="1">
    <citation type="submission" date="2020-01" db="EMBL/GenBank/DDBJ databases">
        <title>Herbidospora sp. NEAU-GS84 nov., a novel actinomycete isolated from soil.</title>
        <authorList>
            <person name="Han L."/>
        </authorList>
    </citation>
    <scope>NUCLEOTIDE SEQUENCE [LARGE SCALE GENOMIC DNA]</scope>
    <source>
        <strain evidence="8 9">NEAU-GS84</strain>
    </source>
</reference>
<dbReference type="PANTHER" id="PTHR30629:SF2">
    <property type="entry name" value="PROPHAGE INTEGRASE INTS-RELATED"/>
    <property type="match status" value="1"/>
</dbReference>
<comment type="similarity">
    <text evidence="1">Belongs to the 'phage' integrase family.</text>
</comment>
<dbReference type="PROSITE" id="PS51900">
    <property type="entry name" value="CB"/>
    <property type="match status" value="1"/>
</dbReference>
<dbReference type="InterPro" id="IPR044068">
    <property type="entry name" value="CB"/>
</dbReference>
<dbReference type="PROSITE" id="PS51898">
    <property type="entry name" value="TYR_RECOMBINASE"/>
    <property type="match status" value="1"/>
</dbReference>
<dbReference type="CDD" id="cd01189">
    <property type="entry name" value="INT_ICEBs1_C_like"/>
    <property type="match status" value="1"/>
</dbReference>
<keyword evidence="2" id="KW-0229">DNA integration</keyword>
<evidence type="ECO:0000259" key="6">
    <source>
        <dbReference type="PROSITE" id="PS51898"/>
    </source>
</evidence>
<keyword evidence="9" id="KW-1185">Reference proteome</keyword>
<dbReference type="Pfam" id="PF14659">
    <property type="entry name" value="Phage_int_SAM_3"/>
    <property type="match status" value="1"/>
</dbReference>
<dbReference type="SUPFAM" id="SSF56349">
    <property type="entry name" value="DNA breaking-rejoining enzymes"/>
    <property type="match status" value="1"/>
</dbReference>
<evidence type="ECO:0000313" key="8">
    <source>
        <dbReference type="EMBL" id="NAS22398.1"/>
    </source>
</evidence>
<dbReference type="GO" id="GO:0015074">
    <property type="term" value="P:DNA integration"/>
    <property type="evidence" value="ECO:0007669"/>
    <property type="project" value="UniProtKB-KW"/>
</dbReference>
<evidence type="ECO:0000256" key="1">
    <source>
        <dbReference type="ARBA" id="ARBA00008857"/>
    </source>
</evidence>
<keyword evidence="3 5" id="KW-0238">DNA-binding</keyword>
<dbReference type="InterPro" id="IPR002104">
    <property type="entry name" value="Integrase_catalytic"/>
</dbReference>
<dbReference type="PANTHER" id="PTHR30629">
    <property type="entry name" value="PROPHAGE INTEGRASE"/>
    <property type="match status" value="1"/>
</dbReference>
<dbReference type="InterPro" id="IPR004107">
    <property type="entry name" value="Integrase_SAM-like_N"/>
</dbReference>
<evidence type="ECO:0000313" key="9">
    <source>
        <dbReference type="Proteomes" id="UP000479526"/>
    </source>
</evidence>
<dbReference type="GO" id="GO:0006310">
    <property type="term" value="P:DNA recombination"/>
    <property type="evidence" value="ECO:0007669"/>
    <property type="project" value="UniProtKB-KW"/>
</dbReference>
<organism evidence="8 9">
    <name type="scientific">Herbidospora solisilvae</name>
    <dbReference type="NCBI Taxonomy" id="2696284"/>
    <lineage>
        <taxon>Bacteria</taxon>
        <taxon>Bacillati</taxon>
        <taxon>Actinomycetota</taxon>
        <taxon>Actinomycetes</taxon>
        <taxon>Streptosporangiales</taxon>
        <taxon>Streptosporangiaceae</taxon>
        <taxon>Herbidospora</taxon>
    </lineage>
</organism>